<keyword evidence="1" id="KW-0812">Transmembrane</keyword>
<keyword evidence="1" id="KW-0472">Membrane</keyword>
<dbReference type="Proteomes" id="UP000245056">
    <property type="component" value="Unassembled WGS sequence"/>
</dbReference>
<keyword evidence="1" id="KW-1133">Transmembrane helix</keyword>
<proteinExistence type="predicted"/>
<feature type="transmembrane region" description="Helical" evidence="1">
    <location>
        <begin position="7"/>
        <end position="31"/>
    </location>
</feature>
<comment type="caution">
    <text evidence="2">The sequence shown here is derived from an EMBL/GenBank/DDBJ whole genome shotgun (WGS) entry which is preliminary data.</text>
</comment>
<gene>
    <name evidence="2" type="ORF">C9I49_00540</name>
</gene>
<feature type="transmembrane region" description="Helical" evidence="1">
    <location>
        <begin position="60"/>
        <end position="80"/>
    </location>
</feature>
<protein>
    <submittedName>
        <fullName evidence="2">Uncharacterized protein</fullName>
    </submittedName>
</protein>
<sequence length="129" mass="14288">MRTIPETVFLWGGLVLIALILLASLVLQYFAYFRAGEIMKNLSNSPAVVARSKSLGWDPAGRFLFISCVGTLFIFSKKSLKSGELNTKDYKCFPVGLRRKIEVISVLMLALCVIAIIGVIIGNYNGWLK</sequence>
<evidence type="ECO:0000313" key="3">
    <source>
        <dbReference type="Proteomes" id="UP000245056"/>
    </source>
</evidence>
<evidence type="ECO:0000256" key="1">
    <source>
        <dbReference type="SAM" id="Phobius"/>
    </source>
</evidence>
<accession>A0A2U2DEY8</accession>
<dbReference type="RefSeq" id="WP_109519871.1">
    <property type="nucleotide sequence ID" value="NZ_QFAW01000001.1"/>
</dbReference>
<reference evidence="2 3" key="1">
    <citation type="submission" date="2018-05" db="EMBL/GenBank/DDBJ databases">
        <title>Genome sequences of two Antarctic strains of Pseudomonas prosekii: insights into adaptation to extreme conditions.</title>
        <authorList>
            <person name="Snopkova K."/>
            <person name="Dufkova K."/>
            <person name="Cejkova D."/>
            <person name="Sedlacek I."/>
            <person name="Smajs D."/>
        </authorList>
    </citation>
    <scope>NUCLEOTIDE SEQUENCE [LARGE SCALE GENOMIC DNA]</scope>
    <source>
        <strain evidence="2 3">P2673</strain>
    </source>
</reference>
<organism evidence="2 3">
    <name type="scientific">Pseudomonas prosekii</name>
    <dbReference type="NCBI Taxonomy" id="1148509"/>
    <lineage>
        <taxon>Bacteria</taxon>
        <taxon>Pseudomonadati</taxon>
        <taxon>Pseudomonadota</taxon>
        <taxon>Gammaproteobacteria</taxon>
        <taxon>Pseudomonadales</taxon>
        <taxon>Pseudomonadaceae</taxon>
        <taxon>Pseudomonas</taxon>
    </lineage>
</organism>
<name>A0A2U2DEY8_9PSED</name>
<dbReference type="OrthoDB" id="6953726at2"/>
<dbReference type="AlphaFoldDB" id="A0A2U2DEY8"/>
<dbReference type="EMBL" id="QFAW01000001">
    <property type="protein sequence ID" value="PWE47911.1"/>
    <property type="molecule type" value="Genomic_DNA"/>
</dbReference>
<feature type="transmembrane region" description="Helical" evidence="1">
    <location>
        <begin position="101"/>
        <end position="124"/>
    </location>
</feature>
<evidence type="ECO:0000313" key="2">
    <source>
        <dbReference type="EMBL" id="PWE47911.1"/>
    </source>
</evidence>